<evidence type="ECO:0000313" key="12">
    <source>
        <dbReference type="Proteomes" id="UP000433483"/>
    </source>
</evidence>
<dbReference type="Proteomes" id="UP000476176">
    <property type="component" value="Unassembled WGS sequence"/>
</dbReference>
<dbReference type="EMBL" id="QXFX01000695">
    <property type="protein sequence ID" value="KAE9106919.1"/>
    <property type="molecule type" value="Genomic_DNA"/>
</dbReference>
<dbReference type="Proteomes" id="UP000433483">
    <property type="component" value="Unassembled WGS sequence"/>
</dbReference>
<evidence type="ECO:0000313" key="7">
    <source>
        <dbReference type="EMBL" id="KAE9224893.1"/>
    </source>
</evidence>
<dbReference type="Proteomes" id="UP000429523">
    <property type="component" value="Unassembled WGS sequence"/>
</dbReference>
<reference evidence="11 12" key="1">
    <citation type="submission" date="2018-08" db="EMBL/GenBank/DDBJ databases">
        <title>Genomic investigation of the strawberry pathogen Phytophthora fragariae indicates pathogenicity is determined by transcriptional variation in three key races.</title>
        <authorList>
            <person name="Adams T.M."/>
            <person name="Armitage A.D."/>
            <person name="Sobczyk M.K."/>
            <person name="Bates H.J."/>
            <person name="Dunwell J.M."/>
            <person name="Nellist C.F."/>
            <person name="Harrison R.J."/>
        </authorList>
    </citation>
    <scope>NUCLEOTIDE SEQUENCE [LARGE SCALE GENOMIC DNA]</scope>
    <source>
        <strain evidence="9 13">A4</strain>
        <strain evidence="8 14">BC-1</strain>
        <strain evidence="7 18">BC-23</strain>
        <strain evidence="6 12">NOV-27</strain>
        <strain evidence="5 15">NOV-5</strain>
        <strain evidence="4 16">NOV-71</strain>
        <strain evidence="10 19">NOV-77</strain>
        <strain evidence="1 11">NOV-9</strain>
        <strain evidence="3 20">ONT-3</strain>
        <strain evidence="2 17">SCRP245</strain>
    </source>
</reference>
<dbReference type="EMBL" id="QXFZ01000710">
    <property type="protein sequence ID" value="KAE9107268.1"/>
    <property type="molecule type" value="Genomic_DNA"/>
</dbReference>
<evidence type="ECO:0000313" key="11">
    <source>
        <dbReference type="Proteomes" id="UP000429523"/>
    </source>
</evidence>
<dbReference type="OrthoDB" id="10272735at2759"/>
<evidence type="ECO:0000313" key="16">
    <source>
        <dbReference type="Proteomes" id="UP000441208"/>
    </source>
</evidence>
<dbReference type="Proteomes" id="UP000488956">
    <property type="component" value="Unassembled WGS sequence"/>
</dbReference>
<evidence type="ECO:0000313" key="4">
    <source>
        <dbReference type="EMBL" id="KAE9107268.1"/>
    </source>
</evidence>
<evidence type="ECO:0000313" key="1">
    <source>
        <dbReference type="EMBL" id="KAE8936082.1"/>
    </source>
</evidence>
<evidence type="ECO:0000313" key="3">
    <source>
        <dbReference type="EMBL" id="KAE9106919.1"/>
    </source>
</evidence>
<evidence type="ECO:0000313" key="14">
    <source>
        <dbReference type="Proteomes" id="UP000440367"/>
    </source>
</evidence>
<dbReference type="EMBL" id="QXGA01000668">
    <property type="protein sequence ID" value="KAE9142812.1"/>
    <property type="molecule type" value="Genomic_DNA"/>
</dbReference>
<evidence type="ECO:0000313" key="15">
    <source>
        <dbReference type="Proteomes" id="UP000440732"/>
    </source>
</evidence>
<dbReference type="EMBL" id="QXFY01000916">
    <property type="protein sequence ID" value="KAE9333057.1"/>
    <property type="molecule type" value="Genomic_DNA"/>
</dbReference>
<keyword evidence="12" id="KW-1185">Reference proteome</keyword>
<gene>
    <name evidence="9" type="ORF">PF001_g12359</name>
    <name evidence="8" type="ORF">PF002_g14396</name>
    <name evidence="7" type="ORF">PF004_g12071</name>
    <name evidence="6" type="ORF">PF005_g12872</name>
    <name evidence="5" type="ORF">PF006_g12107</name>
    <name evidence="4" type="ORF">PF007_g13099</name>
    <name evidence="10" type="ORF">PF008_g14633</name>
    <name evidence="1" type="ORF">PF009_g13983</name>
    <name evidence="3" type="ORF">PF010_g12452</name>
    <name evidence="2" type="ORF">PF011_g11840</name>
</gene>
<evidence type="ECO:0000313" key="2">
    <source>
        <dbReference type="EMBL" id="KAE9005879.1"/>
    </source>
</evidence>
<dbReference type="Proteomes" id="UP000460718">
    <property type="component" value="Unassembled WGS sequence"/>
</dbReference>
<dbReference type="EMBL" id="QXGB01000695">
    <property type="protein sequence ID" value="KAE9206799.1"/>
    <property type="molecule type" value="Genomic_DNA"/>
</dbReference>
<proteinExistence type="predicted"/>
<dbReference type="Proteomes" id="UP000441208">
    <property type="component" value="Unassembled WGS sequence"/>
</dbReference>
<evidence type="ECO:0000313" key="13">
    <source>
        <dbReference type="Proteomes" id="UP000437068"/>
    </source>
</evidence>
<dbReference type="EMBL" id="QXFW01000668">
    <property type="protein sequence ID" value="KAE9005879.1"/>
    <property type="molecule type" value="Genomic_DNA"/>
</dbReference>
<evidence type="ECO:0000313" key="5">
    <source>
        <dbReference type="EMBL" id="KAE9142812.1"/>
    </source>
</evidence>
<organism evidence="5 15">
    <name type="scientific">Phytophthora fragariae</name>
    <dbReference type="NCBI Taxonomy" id="53985"/>
    <lineage>
        <taxon>Eukaryota</taxon>
        <taxon>Sar</taxon>
        <taxon>Stramenopiles</taxon>
        <taxon>Oomycota</taxon>
        <taxon>Peronosporomycetes</taxon>
        <taxon>Peronosporales</taxon>
        <taxon>Peronosporaceae</taxon>
        <taxon>Phytophthora</taxon>
    </lineage>
</organism>
<comment type="caution">
    <text evidence="5">The sequence shown here is derived from an EMBL/GenBank/DDBJ whole genome shotgun (WGS) entry which is preliminary data.</text>
</comment>
<dbReference type="EMBL" id="QXGF01000750">
    <property type="protein sequence ID" value="KAE8936082.1"/>
    <property type="molecule type" value="Genomic_DNA"/>
</dbReference>
<dbReference type="AlphaFoldDB" id="A0A6A3TVF9"/>
<evidence type="ECO:0000313" key="6">
    <source>
        <dbReference type="EMBL" id="KAE9206799.1"/>
    </source>
</evidence>
<sequence>MQHAALFASGSALQVQCQAVTTNSGSGYVACENLDTALFKDVRLVSGRSWFNGEGTFKTDSRFTSIS</sequence>
<dbReference type="Proteomes" id="UP000440367">
    <property type="component" value="Unassembled WGS sequence"/>
</dbReference>
<evidence type="ECO:0000313" key="19">
    <source>
        <dbReference type="Proteomes" id="UP000486351"/>
    </source>
</evidence>
<name>A0A6A3TVF9_9STRA</name>
<evidence type="ECO:0000313" key="9">
    <source>
        <dbReference type="EMBL" id="KAE9305963.1"/>
    </source>
</evidence>
<accession>A0A6A3TVF9</accession>
<dbReference type="Proteomes" id="UP000440732">
    <property type="component" value="Unassembled WGS sequence"/>
</dbReference>
<evidence type="ECO:0000313" key="18">
    <source>
        <dbReference type="Proteomes" id="UP000476176"/>
    </source>
</evidence>
<evidence type="ECO:0000313" key="8">
    <source>
        <dbReference type="EMBL" id="KAE9225451.1"/>
    </source>
</evidence>
<dbReference type="EMBL" id="QXGE01000683">
    <property type="protein sequence ID" value="KAE9305963.1"/>
    <property type="molecule type" value="Genomic_DNA"/>
</dbReference>
<dbReference type="EMBL" id="QXGD01000765">
    <property type="protein sequence ID" value="KAE9225451.1"/>
    <property type="molecule type" value="Genomic_DNA"/>
</dbReference>
<dbReference type="Proteomes" id="UP000437068">
    <property type="component" value="Unassembled WGS sequence"/>
</dbReference>
<evidence type="ECO:0000313" key="10">
    <source>
        <dbReference type="EMBL" id="KAE9333057.1"/>
    </source>
</evidence>
<dbReference type="EMBL" id="QXGC01000679">
    <property type="protein sequence ID" value="KAE9224893.1"/>
    <property type="molecule type" value="Genomic_DNA"/>
</dbReference>
<evidence type="ECO:0000313" key="20">
    <source>
        <dbReference type="Proteomes" id="UP000488956"/>
    </source>
</evidence>
<evidence type="ECO:0000313" key="17">
    <source>
        <dbReference type="Proteomes" id="UP000460718"/>
    </source>
</evidence>
<protein>
    <submittedName>
        <fullName evidence="5">Uncharacterized protein</fullName>
    </submittedName>
</protein>
<dbReference type="Proteomes" id="UP000486351">
    <property type="component" value="Unassembled WGS sequence"/>
</dbReference>